<sequence length="47" mass="5074">MTRILSPAGSILSIEPTRTPMIWTLSPGYSASASEKYATTVVVVSFR</sequence>
<organism evidence="1 2">
    <name type="scientific">Mycobacterium tuberculosis</name>
    <dbReference type="NCBI Taxonomy" id="1773"/>
    <lineage>
        <taxon>Bacteria</taxon>
        <taxon>Bacillati</taxon>
        <taxon>Actinomycetota</taxon>
        <taxon>Actinomycetes</taxon>
        <taxon>Mycobacteriales</taxon>
        <taxon>Mycobacteriaceae</taxon>
        <taxon>Mycobacterium</taxon>
        <taxon>Mycobacterium tuberculosis complex</taxon>
    </lineage>
</organism>
<reference evidence="2" key="1">
    <citation type="submission" date="2015-03" db="EMBL/GenBank/DDBJ databases">
        <authorList>
            <consortium name="Pathogen Informatics"/>
        </authorList>
    </citation>
    <scope>NUCLEOTIDE SEQUENCE [LARGE SCALE GENOMIC DNA]</scope>
    <source>
        <strain evidence="2">N09902308</strain>
    </source>
</reference>
<accession>A0A916LAT0</accession>
<comment type="caution">
    <text evidence="1">The sequence shown here is derived from an EMBL/GenBank/DDBJ whole genome shotgun (WGS) entry which is preliminary data.</text>
</comment>
<dbReference type="EMBL" id="CSBK01000785">
    <property type="protein sequence ID" value="COX91015.1"/>
    <property type="molecule type" value="Genomic_DNA"/>
</dbReference>
<protein>
    <submittedName>
        <fullName evidence="1">Uncharacterized protein</fullName>
    </submittedName>
</protein>
<name>A0A916LAT0_MYCTX</name>
<gene>
    <name evidence="1" type="ORF">ERS007739_01876</name>
</gene>
<proteinExistence type="predicted"/>
<evidence type="ECO:0000313" key="2">
    <source>
        <dbReference type="Proteomes" id="UP000039021"/>
    </source>
</evidence>
<evidence type="ECO:0000313" key="1">
    <source>
        <dbReference type="EMBL" id="COX91015.1"/>
    </source>
</evidence>
<dbReference type="Proteomes" id="UP000039021">
    <property type="component" value="Unassembled WGS sequence"/>
</dbReference>
<dbReference type="AlphaFoldDB" id="A0A916LAT0"/>